<dbReference type="Gene3D" id="1.10.357.10">
    <property type="entry name" value="Tetracycline Repressor, domain 2"/>
    <property type="match status" value="1"/>
</dbReference>
<keyword evidence="3" id="KW-0804">Transcription</keyword>
<feature type="domain" description="HTH tetR-type" evidence="5">
    <location>
        <begin position="8"/>
        <end position="68"/>
    </location>
</feature>
<feature type="DNA-binding region" description="H-T-H motif" evidence="4">
    <location>
        <begin position="31"/>
        <end position="50"/>
    </location>
</feature>
<dbReference type="STRING" id="1833.XU06_19320"/>
<dbReference type="GO" id="GO:0000976">
    <property type="term" value="F:transcription cis-regulatory region binding"/>
    <property type="evidence" value="ECO:0007669"/>
    <property type="project" value="TreeGrafter"/>
</dbReference>
<dbReference type="Proteomes" id="UP000627573">
    <property type="component" value="Unassembled WGS sequence"/>
</dbReference>
<keyword evidence="1" id="KW-0805">Transcription regulation</keyword>
<evidence type="ECO:0000313" key="6">
    <source>
        <dbReference type="EMBL" id="KAB2586367.1"/>
    </source>
</evidence>
<evidence type="ECO:0000256" key="3">
    <source>
        <dbReference type="ARBA" id="ARBA00023163"/>
    </source>
</evidence>
<dbReference type="Proteomes" id="UP000325576">
    <property type="component" value="Unassembled WGS sequence"/>
</dbReference>
<comment type="caution">
    <text evidence="6">The sequence shown here is derived from an EMBL/GenBank/DDBJ whole genome shotgun (WGS) entry which is preliminary data.</text>
</comment>
<dbReference type="AlphaFoldDB" id="A0A0C2WC17"/>
<dbReference type="GeneID" id="57486000"/>
<dbReference type="PANTHER" id="PTHR30055:SF234">
    <property type="entry name" value="HTH-TYPE TRANSCRIPTIONAL REGULATOR BETI"/>
    <property type="match status" value="1"/>
</dbReference>
<dbReference type="GO" id="GO:0003700">
    <property type="term" value="F:DNA-binding transcription factor activity"/>
    <property type="evidence" value="ECO:0007669"/>
    <property type="project" value="TreeGrafter"/>
</dbReference>
<organism evidence="6 8">
    <name type="scientific">Rhodococcus erythropolis</name>
    <name type="common">Arthrobacter picolinophilus</name>
    <dbReference type="NCBI Taxonomy" id="1833"/>
    <lineage>
        <taxon>Bacteria</taxon>
        <taxon>Bacillati</taxon>
        <taxon>Actinomycetota</taxon>
        <taxon>Actinomycetes</taxon>
        <taxon>Mycobacteriales</taxon>
        <taxon>Nocardiaceae</taxon>
        <taxon>Rhodococcus</taxon>
        <taxon>Rhodococcus erythropolis group</taxon>
    </lineage>
</organism>
<dbReference type="EMBL" id="JAECSB010000053">
    <property type="protein sequence ID" value="MBH5144028.1"/>
    <property type="molecule type" value="Genomic_DNA"/>
</dbReference>
<accession>A0A0C2WC17</accession>
<dbReference type="KEGG" id="reb:XU06_19320"/>
<evidence type="ECO:0000313" key="7">
    <source>
        <dbReference type="EMBL" id="MBH5144028.1"/>
    </source>
</evidence>
<dbReference type="InterPro" id="IPR001647">
    <property type="entry name" value="HTH_TetR"/>
</dbReference>
<keyword evidence="9" id="KW-1185">Reference proteome</keyword>
<keyword evidence="2 4" id="KW-0238">DNA-binding</keyword>
<gene>
    <name evidence="6" type="ORF">BS297_05630</name>
    <name evidence="7" type="ORF">I3517_15540</name>
</gene>
<proteinExistence type="predicted"/>
<dbReference type="RefSeq" id="WP_020908434.1">
    <property type="nucleotide sequence ID" value="NZ_AP018733.1"/>
</dbReference>
<dbReference type="InterPro" id="IPR009057">
    <property type="entry name" value="Homeodomain-like_sf"/>
</dbReference>
<dbReference type="PRINTS" id="PR00455">
    <property type="entry name" value="HTHTETR"/>
</dbReference>
<reference evidence="6 8" key="1">
    <citation type="journal article" date="2017" name="Poromechanics V (2013)">
        <title>Genomic Characterization of the Arsenic-Tolerant Actinobacterium, &lt;i&gt;Rhodococcus erythropolis&lt;/i&gt; S43.</title>
        <authorList>
            <person name="Retamal-Morales G."/>
            <person name="Mehnert M."/>
            <person name="Schwabe R."/>
            <person name="Tischler D."/>
            <person name="Schloemann M."/>
            <person name="Levican G.J."/>
        </authorList>
    </citation>
    <scope>NUCLEOTIDE SEQUENCE [LARGE SCALE GENOMIC DNA]</scope>
    <source>
        <strain evidence="6 8">S43</strain>
    </source>
</reference>
<evidence type="ECO:0000259" key="5">
    <source>
        <dbReference type="PROSITE" id="PS50977"/>
    </source>
</evidence>
<sequence length="215" mass="23429">MLNRLPADERRTQLVESALSIAEQRGVSSVTVRAVAEEAGVSLGVVHYCFESKEALIAAMGETLILQLSASMQYAFAQVRHAPDLSGVQGLRELLHIGLTGMWPTIEATPDRQLLTYEITAQALRSRNLGAERAGAVAFEQYRIMDELAVSFLEECAKISGTVWTEPLSSIARLSLAMIDGLVLRWLVDRDSDATIAEFGEMVQVIANKAVVAPQ</sequence>
<dbReference type="InterPro" id="IPR050109">
    <property type="entry name" value="HTH-type_TetR-like_transc_reg"/>
</dbReference>
<dbReference type="Pfam" id="PF00440">
    <property type="entry name" value="TetR_N"/>
    <property type="match status" value="1"/>
</dbReference>
<dbReference type="PANTHER" id="PTHR30055">
    <property type="entry name" value="HTH-TYPE TRANSCRIPTIONAL REGULATOR RUTR"/>
    <property type="match status" value="1"/>
</dbReference>
<dbReference type="EMBL" id="MRBO01000205">
    <property type="protein sequence ID" value="KAB2586367.1"/>
    <property type="molecule type" value="Genomic_DNA"/>
</dbReference>
<evidence type="ECO:0000256" key="4">
    <source>
        <dbReference type="PROSITE-ProRule" id="PRU00335"/>
    </source>
</evidence>
<evidence type="ECO:0000256" key="1">
    <source>
        <dbReference type="ARBA" id="ARBA00023015"/>
    </source>
</evidence>
<name>A0A0C2WC17_RHOER</name>
<dbReference type="SUPFAM" id="SSF46689">
    <property type="entry name" value="Homeodomain-like"/>
    <property type="match status" value="1"/>
</dbReference>
<protein>
    <submittedName>
        <fullName evidence="6">TetR family transcriptional regulator</fullName>
    </submittedName>
</protein>
<evidence type="ECO:0000256" key="2">
    <source>
        <dbReference type="ARBA" id="ARBA00023125"/>
    </source>
</evidence>
<dbReference type="PROSITE" id="PS50977">
    <property type="entry name" value="HTH_TETR_2"/>
    <property type="match status" value="1"/>
</dbReference>
<dbReference type="OMA" id="VHYCFES"/>
<evidence type="ECO:0000313" key="9">
    <source>
        <dbReference type="Proteomes" id="UP000627573"/>
    </source>
</evidence>
<evidence type="ECO:0000313" key="8">
    <source>
        <dbReference type="Proteomes" id="UP000325576"/>
    </source>
</evidence>
<reference evidence="7 9" key="2">
    <citation type="submission" date="2020-12" db="EMBL/GenBank/DDBJ databases">
        <title>Draft genome sequence of furan degrading bacterial strain FUR100.</title>
        <authorList>
            <person name="Woiski C."/>
        </authorList>
    </citation>
    <scope>NUCLEOTIDE SEQUENCE [LARGE SCALE GENOMIC DNA]</scope>
    <source>
        <strain evidence="7 9">FUR100</strain>
    </source>
</reference>